<name>A0A5C8CIH5_9SPIR</name>
<dbReference type="InterPro" id="IPR035906">
    <property type="entry name" value="MetI-like_sf"/>
</dbReference>
<dbReference type="SUPFAM" id="SSF161098">
    <property type="entry name" value="MetI-like"/>
    <property type="match status" value="1"/>
</dbReference>
<gene>
    <name evidence="9" type="ORF">EPJ80_07795</name>
</gene>
<feature type="transmembrane region" description="Helical" evidence="7">
    <location>
        <begin position="37"/>
        <end position="58"/>
    </location>
</feature>
<feature type="transmembrane region" description="Helical" evidence="7">
    <location>
        <begin position="225"/>
        <end position="246"/>
    </location>
</feature>
<dbReference type="CDD" id="cd06261">
    <property type="entry name" value="TM_PBP2"/>
    <property type="match status" value="1"/>
</dbReference>
<dbReference type="PROSITE" id="PS50928">
    <property type="entry name" value="ABC_TM1"/>
    <property type="match status" value="1"/>
</dbReference>
<evidence type="ECO:0000256" key="5">
    <source>
        <dbReference type="ARBA" id="ARBA00022989"/>
    </source>
</evidence>
<sequence length="256" mass="28405">MSASSGGLGSQIINFIKAIFSLIIKDDKYLIALVNTIKYVIIVVPIQTLLALVLASVLNSGIRAQKTFRIVYFLPTLTSSSALTLIFMWIFNQQGLLNIFLAGFGFEAKRWLSDVNLIMPVIMTMNIWSTAPFFMTIYLAGLQDIPKTQYEAAKIDGANAFQRFWFITVPNIQSITNFVVLIGAIGCFQIFDQAFIISNGSGSPANSTLTVVLLIYQYAFKFNQIGMACAMSLVLAVIIMIFSLIARQISKDKDLY</sequence>
<evidence type="ECO:0000256" key="7">
    <source>
        <dbReference type="RuleBase" id="RU363032"/>
    </source>
</evidence>
<keyword evidence="2 7" id="KW-0813">Transport</keyword>
<keyword evidence="4 7" id="KW-0812">Transmembrane</keyword>
<dbReference type="PANTHER" id="PTHR30193">
    <property type="entry name" value="ABC TRANSPORTER PERMEASE PROTEIN"/>
    <property type="match status" value="1"/>
</dbReference>
<evidence type="ECO:0000256" key="3">
    <source>
        <dbReference type="ARBA" id="ARBA00022475"/>
    </source>
</evidence>
<keyword evidence="6 7" id="KW-0472">Membrane</keyword>
<evidence type="ECO:0000256" key="4">
    <source>
        <dbReference type="ARBA" id="ARBA00022692"/>
    </source>
</evidence>
<evidence type="ECO:0000313" key="10">
    <source>
        <dbReference type="Proteomes" id="UP000325116"/>
    </source>
</evidence>
<keyword evidence="5 7" id="KW-1133">Transmembrane helix</keyword>
<comment type="subcellular location">
    <subcellularLocation>
        <location evidence="1 7">Cell membrane</location>
        <topology evidence="1 7">Multi-pass membrane protein</topology>
    </subcellularLocation>
</comment>
<keyword evidence="3" id="KW-1003">Cell membrane</keyword>
<accession>A0A5C8CIH5</accession>
<dbReference type="Proteomes" id="UP000325116">
    <property type="component" value="Unassembled WGS sequence"/>
</dbReference>
<dbReference type="AlphaFoldDB" id="A0A5C8CIH5"/>
<organism evidence="9 10">
    <name type="scientific">Brachyspira aalborgi</name>
    <dbReference type="NCBI Taxonomy" id="29522"/>
    <lineage>
        <taxon>Bacteria</taxon>
        <taxon>Pseudomonadati</taxon>
        <taxon>Spirochaetota</taxon>
        <taxon>Spirochaetia</taxon>
        <taxon>Brachyspirales</taxon>
        <taxon>Brachyspiraceae</taxon>
        <taxon>Brachyspira</taxon>
    </lineage>
</organism>
<evidence type="ECO:0000256" key="1">
    <source>
        <dbReference type="ARBA" id="ARBA00004651"/>
    </source>
</evidence>
<comment type="caution">
    <text evidence="9">The sequence shown here is derived from an EMBL/GenBank/DDBJ whole genome shotgun (WGS) entry which is preliminary data.</text>
</comment>
<dbReference type="InterPro" id="IPR051393">
    <property type="entry name" value="ABC_transporter_permease"/>
</dbReference>
<dbReference type="Gene3D" id="1.10.3720.10">
    <property type="entry name" value="MetI-like"/>
    <property type="match status" value="1"/>
</dbReference>
<evidence type="ECO:0000313" key="9">
    <source>
        <dbReference type="EMBL" id="TXJ12121.1"/>
    </source>
</evidence>
<feature type="transmembrane region" description="Helical" evidence="7">
    <location>
        <begin position="117"/>
        <end position="140"/>
    </location>
</feature>
<evidence type="ECO:0000256" key="6">
    <source>
        <dbReference type="ARBA" id="ARBA00023136"/>
    </source>
</evidence>
<evidence type="ECO:0000256" key="2">
    <source>
        <dbReference type="ARBA" id="ARBA00022448"/>
    </source>
</evidence>
<feature type="transmembrane region" description="Helical" evidence="7">
    <location>
        <begin position="70"/>
        <end position="91"/>
    </location>
</feature>
<reference evidence="9 10" key="1">
    <citation type="journal article" date="1992" name="Lakartidningen">
        <title>[Penicillin V and not amoxicillin is the first choice preparation in acute otitis].</title>
        <authorList>
            <person name="Kamme C."/>
            <person name="Lundgren K."/>
            <person name="Prellner K."/>
        </authorList>
    </citation>
    <scope>NUCLEOTIDE SEQUENCE [LARGE SCALE GENOMIC DNA]</scope>
    <source>
        <strain evidence="9 10">W1</strain>
    </source>
</reference>
<proteinExistence type="inferred from homology"/>
<dbReference type="Pfam" id="PF00528">
    <property type="entry name" value="BPD_transp_1"/>
    <property type="match status" value="1"/>
</dbReference>
<dbReference type="InterPro" id="IPR000515">
    <property type="entry name" value="MetI-like"/>
</dbReference>
<dbReference type="EMBL" id="SAXT01000005">
    <property type="protein sequence ID" value="TXJ12121.1"/>
    <property type="molecule type" value="Genomic_DNA"/>
</dbReference>
<dbReference type="GO" id="GO:0005886">
    <property type="term" value="C:plasma membrane"/>
    <property type="evidence" value="ECO:0007669"/>
    <property type="project" value="UniProtKB-SubCell"/>
</dbReference>
<feature type="transmembrane region" description="Helical" evidence="7">
    <location>
        <begin position="164"/>
        <end position="191"/>
    </location>
</feature>
<comment type="similarity">
    <text evidence="7">Belongs to the binding-protein-dependent transport system permease family.</text>
</comment>
<feature type="domain" description="ABC transmembrane type-1" evidence="8">
    <location>
        <begin position="33"/>
        <end position="246"/>
    </location>
</feature>
<protein>
    <submittedName>
        <fullName evidence="9">Sugar ABC transporter permease</fullName>
    </submittedName>
</protein>
<dbReference type="PANTHER" id="PTHR30193:SF37">
    <property type="entry name" value="INNER MEMBRANE ABC TRANSPORTER PERMEASE PROTEIN YCJO"/>
    <property type="match status" value="1"/>
</dbReference>
<evidence type="ECO:0000259" key="8">
    <source>
        <dbReference type="PROSITE" id="PS50928"/>
    </source>
</evidence>
<dbReference type="GO" id="GO:0055085">
    <property type="term" value="P:transmembrane transport"/>
    <property type="evidence" value="ECO:0007669"/>
    <property type="project" value="InterPro"/>
</dbReference>